<evidence type="ECO:0000313" key="2">
    <source>
        <dbReference type="Proteomes" id="UP000472272"/>
    </source>
</evidence>
<reference evidence="1" key="2">
    <citation type="submission" date="2025-08" db="UniProtKB">
        <authorList>
            <consortium name="Ensembl"/>
        </authorList>
    </citation>
    <scope>IDENTIFICATION</scope>
</reference>
<protein>
    <recommendedName>
        <fullName evidence="3">Reverse transcriptase zinc-binding domain-containing protein</fullName>
    </recommendedName>
</protein>
<reference evidence="1 2" key="1">
    <citation type="journal article" date="2019" name="Proc. Natl. Acad. Sci. U.S.A.">
        <title>Regulatory changes in pterin and carotenoid genes underlie balanced color polymorphisms in the wall lizard.</title>
        <authorList>
            <person name="Andrade P."/>
            <person name="Pinho C."/>
            <person name="Perez I de Lanuza G."/>
            <person name="Afonso S."/>
            <person name="Brejcha J."/>
            <person name="Rubin C.J."/>
            <person name="Wallerman O."/>
            <person name="Pereira P."/>
            <person name="Sabatino S.J."/>
            <person name="Bellati A."/>
            <person name="Pellitteri-Rosa D."/>
            <person name="Bosakova Z."/>
            <person name="Bunikis I."/>
            <person name="Carretero M.A."/>
            <person name="Feiner N."/>
            <person name="Marsik P."/>
            <person name="Pauperio F."/>
            <person name="Salvi D."/>
            <person name="Soler L."/>
            <person name="While G.M."/>
            <person name="Uller T."/>
            <person name="Font E."/>
            <person name="Andersson L."/>
            <person name="Carneiro M."/>
        </authorList>
    </citation>
    <scope>NUCLEOTIDE SEQUENCE</scope>
</reference>
<evidence type="ECO:0008006" key="3">
    <source>
        <dbReference type="Google" id="ProtNLM"/>
    </source>
</evidence>
<evidence type="ECO:0000313" key="1">
    <source>
        <dbReference type="Ensembl" id="ENSPMRP00000018819.1"/>
    </source>
</evidence>
<dbReference type="Ensembl" id="ENSPMRT00000019990.1">
    <property type="protein sequence ID" value="ENSPMRP00000018819.1"/>
    <property type="gene ID" value="ENSPMRG00000012311.1"/>
</dbReference>
<name>A0A670J5F8_PODMU</name>
<proteinExistence type="predicted"/>
<dbReference type="AlphaFoldDB" id="A0A670J5F8"/>
<sequence>INCWRKCGVMGTYSHMWWDCPLVNEFWKQIGIEILGRKVGISKLMVLISLSSTEFKTKEECKWVKWMVTAARQVIASNWKNVEVLG</sequence>
<reference evidence="1" key="3">
    <citation type="submission" date="2025-09" db="UniProtKB">
        <authorList>
            <consortium name="Ensembl"/>
        </authorList>
    </citation>
    <scope>IDENTIFICATION</scope>
</reference>
<keyword evidence="2" id="KW-1185">Reference proteome</keyword>
<accession>A0A670J5F8</accession>
<dbReference type="Proteomes" id="UP000472272">
    <property type="component" value="Chromosome 8"/>
</dbReference>
<organism evidence="1 2">
    <name type="scientific">Podarcis muralis</name>
    <name type="common">Wall lizard</name>
    <name type="synonym">Lacerta muralis</name>
    <dbReference type="NCBI Taxonomy" id="64176"/>
    <lineage>
        <taxon>Eukaryota</taxon>
        <taxon>Metazoa</taxon>
        <taxon>Chordata</taxon>
        <taxon>Craniata</taxon>
        <taxon>Vertebrata</taxon>
        <taxon>Euteleostomi</taxon>
        <taxon>Lepidosauria</taxon>
        <taxon>Squamata</taxon>
        <taxon>Bifurcata</taxon>
        <taxon>Unidentata</taxon>
        <taxon>Episquamata</taxon>
        <taxon>Laterata</taxon>
        <taxon>Lacertibaenia</taxon>
        <taxon>Lacertidae</taxon>
        <taxon>Podarcis</taxon>
    </lineage>
</organism>